<keyword evidence="4" id="KW-0378">Hydrolase</keyword>
<dbReference type="Proteomes" id="UP000075714">
    <property type="component" value="Unassembled WGS sequence"/>
</dbReference>
<dbReference type="AlphaFoldDB" id="A0A150GX51"/>
<reference evidence="9" key="1">
    <citation type="journal article" date="2016" name="Nat. Commun.">
        <title>The Gonium pectorale genome demonstrates co-option of cell cycle regulation during the evolution of multicellularity.</title>
        <authorList>
            <person name="Hanschen E.R."/>
            <person name="Marriage T.N."/>
            <person name="Ferris P.J."/>
            <person name="Hamaji T."/>
            <person name="Toyoda A."/>
            <person name="Fujiyama A."/>
            <person name="Neme R."/>
            <person name="Noguchi H."/>
            <person name="Minakuchi Y."/>
            <person name="Suzuki M."/>
            <person name="Kawai-Toyooka H."/>
            <person name="Smith D.R."/>
            <person name="Sparks H."/>
            <person name="Anderson J."/>
            <person name="Bakaric R."/>
            <person name="Luria V."/>
            <person name="Karger A."/>
            <person name="Kirschner M.W."/>
            <person name="Durand P.M."/>
            <person name="Michod R.E."/>
            <person name="Nozaki H."/>
            <person name="Olson B.J."/>
        </authorList>
    </citation>
    <scope>NUCLEOTIDE SEQUENCE [LARGE SCALE GENOMIC DNA]</scope>
    <source>
        <strain evidence="9">NIES-2863</strain>
    </source>
</reference>
<keyword evidence="3" id="KW-0645">Protease</keyword>
<accession>A0A150GX51</accession>
<evidence type="ECO:0000313" key="9">
    <source>
        <dbReference type="Proteomes" id="UP000075714"/>
    </source>
</evidence>
<feature type="transmembrane region" description="Helical" evidence="7">
    <location>
        <begin position="102"/>
        <end position="121"/>
    </location>
</feature>
<evidence type="ECO:0000256" key="3">
    <source>
        <dbReference type="ARBA" id="ARBA00022670"/>
    </source>
</evidence>
<proteinExistence type="inferred from homology"/>
<evidence type="ECO:0000256" key="1">
    <source>
        <dbReference type="ARBA" id="ARBA00001947"/>
    </source>
</evidence>
<keyword evidence="5" id="KW-0862">Zinc</keyword>
<feature type="transmembrane region" description="Helical" evidence="7">
    <location>
        <begin position="142"/>
        <end position="163"/>
    </location>
</feature>
<gene>
    <name evidence="8" type="ORF">GPECTOR_5g50</name>
</gene>
<dbReference type="PANTHER" id="PTHR39188">
    <property type="entry name" value="MEMBRANE-ASSOCIATED ZINC METALLOPROTEASE M50B"/>
    <property type="match status" value="1"/>
</dbReference>
<dbReference type="PANTHER" id="PTHR39188:SF3">
    <property type="entry name" value="STAGE IV SPORULATION PROTEIN FB"/>
    <property type="match status" value="1"/>
</dbReference>
<evidence type="ECO:0000256" key="6">
    <source>
        <dbReference type="ARBA" id="ARBA00023049"/>
    </source>
</evidence>
<feature type="transmembrane region" description="Helical" evidence="7">
    <location>
        <begin position="45"/>
        <end position="68"/>
    </location>
</feature>
<organism evidence="8 9">
    <name type="scientific">Gonium pectorale</name>
    <name type="common">Green alga</name>
    <dbReference type="NCBI Taxonomy" id="33097"/>
    <lineage>
        <taxon>Eukaryota</taxon>
        <taxon>Viridiplantae</taxon>
        <taxon>Chlorophyta</taxon>
        <taxon>core chlorophytes</taxon>
        <taxon>Chlorophyceae</taxon>
        <taxon>CS clade</taxon>
        <taxon>Chlamydomonadales</taxon>
        <taxon>Volvocaceae</taxon>
        <taxon>Gonium</taxon>
    </lineage>
</organism>
<protein>
    <recommendedName>
        <fullName evidence="10">Peptidase M50 domain-containing protein</fullName>
    </recommendedName>
</protein>
<dbReference type="EMBL" id="LSYV01000006">
    <property type="protein sequence ID" value="KXZ54394.1"/>
    <property type="molecule type" value="Genomic_DNA"/>
</dbReference>
<sequence>MLDRIPGSFPLGSILGIPIRLHVTFFVVLALQLLGSLHYGGDWVLLWFLLLGPVLLLTVLVHELGHCLAARSVGGTAESILLWPLGGLAFIGHTAGPKGICGAWGTLNISLFAFNLLVPAYPLDGGRLLVDGMLAAGVRPRLAASITVALAAALGCGVAVYGIVVFQMVTIMVAVFILFATWQLFQALRTDALGQHPLFAAVMEGAGPGSGSNPGGSGPYFKFDSLVGSRGAAGGGGGSAAPGAGSAV</sequence>
<feature type="transmembrane region" description="Helical" evidence="7">
    <location>
        <begin position="80"/>
        <end position="96"/>
    </location>
</feature>
<comment type="similarity">
    <text evidence="2">Belongs to the peptidase M50B family.</text>
</comment>
<evidence type="ECO:0008006" key="10">
    <source>
        <dbReference type="Google" id="ProtNLM"/>
    </source>
</evidence>
<name>A0A150GX51_GONPE</name>
<keyword evidence="9" id="KW-1185">Reference proteome</keyword>
<dbReference type="GO" id="GO:0008237">
    <property type="term" value="F:metallopeptidase activity"/>
    <property type="evidence" value="ECO:0007669"/>
    <property type="project" value="UniProtKB-KW"/>
</dbReference>
<feature type="transmembrane region" description="Helical" evidence="7">
    <location>
        <begin position="169"/>
        <end position="188"/>
    </location>
</feature>
<keyword evidence="7" id="KW-0812">Transmembrane</keyword>
<comment type="caution">
    <text evidence="8">The sequence shown here is derived from an EMBL/GenBank/DDBJ whole genome shotgun (WGS) entry which is preliminary data.</text>
</comment>
<keyword evidence="6" id="KW-0482">Metalloprotease</keyword>
<evidence type="ECO:0000256" key="4">
    <source>
        <dbReference type="ARBA" id="ARBA00022801"/>
    </source>
</evidence>
<evidence type="ECO:0000313" key="8">
    <source>
        <dbReference type="EMBL" id="KXZ54394.1"/>
    </source>
</evidence>
<evidence type="ECO:0000256" key="7">
    <source>
        <dbReference type="SAM" id="Phobius"/>
    </source>
</evidence>
<keyword evidence="7" id="KW-1133">Transmembrane helix</keyword>
<comment type="cofactor">
    <cofactor evidence="1">
        <name>Zn(2+)</name>
        <dbReference type="ChEBI" id="CHEBI:29105"/>
    </cofactor>
</comment>
<keyword evidence="7" id="KW-0472">Membrane</keyword>
<dbReference type="OrthoDB" id="497749at2759"/>
<evidence type="ECO:0000256" key="2">
    <source>
        <dbReference type="ARBA" id="ARBA00007931"/>
    </source>
</evidence>
<evidence type="ECO:0000256" key="5">
    <source>
        <dbReference type="ARBA" id="ARBA00022833"/>
    </source>
</evidence>
<dbReference type="GO" id="GO:0006508">
    <property type="term" value="P:proteolysis"/>
    <property type="evidence" value="ECO:0007669"/>
    <property type="project" value="UniProtKB-KW"/>
</dbReference>